<feature type="region of interest" description="Disordered" evidence="1">
    <location>
        <begin position="227"/>
        <end position="257"/>
    </location>
</feature>
<gene>
    <name evidence="2" type="ORF">FIBSPDRAFT_765389</name>
</gene>
<evidence type="ECO:0000256" key="1">
    <source>
        <dbReference type="SAM" id="MobiDB-lite"/>
    </source>
</evidence>
<dbReference type="STRING" id="436010.A0A167W721"/>
<proteinExistence type="predicted"/>
<feature type="compositionally biased region" description="Polar residues" evidence="1">
    <location>
        <begin position="85"/>
        <end position="117"/>
    </location>
</feature>
<dbReference type="EMBL" id="KV417819">
    <property type="protein sequence ID" value="KZP05768.1"/>
    <property type="molecule type" value="Genomic_DNA"/>
</dbReference>
<dbReference type="AlphaFoldDB" id="A0A167W721"/>
<feature type="compositionally biased region" description="Polar residues" evidence="1">
    <location>
        <begin position="61"/>
        <end position="77"/>
    </location>
</feature>
<dbReference type="OrthoDB" id="2636278at2759"/>
<reference evidence="2 3" key="1">
    <citation type="journal article" date="2016" name="Mol. Biol. Evol.">
        <title>Comparative Genomics of Early-Diverging Mushroom-Forming Fungi Provides Insights into the Origins of Lignocellulose Decay Capabilities.</title>
        <authorList>
            <person name="Nagy L.G."/>
            <person name="Riley R."/>
            <person name="Tritt A."/>
            <person name="Adam C."/>
            <person name="Daum C."/>
            <person name="Floudas D."/>
            <person name="Sun H."/>
            <person name="Yadav J.S."/>
            <person name="Pangilinan J."/>
            <person name="Larsson K.H."/>
            <person name="Matsuura K."/>
            <person name="Barry K."/>
            <person name="Labutti K."/>
            <person name="Kuo R."/>
            <person name="Ohm R.A."/>
            <person name="Bhattacharya S.S."/>
            <person name="Shirouzu T."/>
            <person name="Yoshinaga Y."/>
            <person name="Martin F.M."/>
            <person name="Grigoriev I.V."/>
            <person name="Hibbett D.S."/>
        </authorList>
    </citation>
    <scope>NUCLEOTIDE SEQUENCE [LARGE SCALE GENOMIC DNA]</scope>
    <source>
        <strain evidence="2 3">CBS 109695</strain>
    </source>
</reference>
<evidence type="ECO:0000313" key="3">
    <source>
        <dbReference type="Proteomes" id="UP000076532"/>
    </source>
</evidence>
<name>A0A167W721_9AGAM</name>
<protein>
    <submittedName>
        <fullName evidence="2">Uncharacterized protein</fullName>
    </submittedName>
</protein>
<accession>A0A167W721</accession>
<evidence type="ECO:0000313" key="2">
    <source>
        <dbReference type="EMBL" id="KZP05768.1"/>
    </source>
</evidence>
<feature type="region of interest" description="Disordered" evidence="1">
    <location>
        <begin position="1"/>
        <end position="119"/>
    </location>
</feature>
<sequence length="298" mass="32612">MAAFHYQPVEDLGALPFRLNSTIDEGDEEPEPPPPPSPSNTPSNVALTPTRSAATGLGSVSAPSSQPPRSTASSQAGSRIDPSLYTPSKRSRVLQQSLADSSTGSFLVSDGKISSSDPIAPPVLEGTANIVQPNWTLIEQQHQTRTKDEMQAHIDALTESLKQARILIAAKDSIIEGAQAQLVIQNLHLKKQNETLHAKETAKEDDRTKLFPGGRGRLLTGDEFHEEQVNAEKQKRAKEAEKKRKKAKQDQAKTKKQVIAERWKEVQEKHDANVAAWKTETETLVSRGTLKKTPPKEA</sequence>
<dbReference type="Proteomes" id="UP000076532">
    <property type="component" value="Unassembled WGS sequence"/>
</dbReference>
<organism evidence="2 3">
    <name type="scientific">Athelia psychrophila</name>
    <dbReference type="NCBI Taxonomy" id="1759441"/>
    <lineage>
        <taxon>Eukaryota</taxon>
        <taxon>Fungi</taxon>
        <taxon>Dikarya</taxon>
        <taxon>Basidiomycota</taxon>
        <taxon>Agaricomycotina</taxon>
        <taxon>Agaricomycetes</taxon>
        <taxon>Agaricomycetidae</taxon>
        <taxon>Atheliales</taxon>
        <taxon>Atheliaceae</taxon>
        <taxon>Athelia</taxon>
    </lineage>
</organism>
<keyword evidence="3" id="KW-1185">Reference proteome</keyword>